<dbReference type="NCBIfam" id="TIGR01670">
    <property type="entry name" value="KdsC-phosphatas"/>
    <property type="match status" value="1"/>
</dbReference>
<evidence type="ECO:0000313" key="8">
    <source>
        <dbReference type="EMBL" id="SFS20950.1"/>
    </source>
</evidence>
<evidence type="ECO:0000256" key="1">
    <source>
        <dbReference type="ARBA" id="ARBA00001946"/>
    </source>
</evidence>
<dbReference type="Pfam" id="PF08282">
    <property type="entry name" value="Hydrolase_3"/>
    <property type="match status" value="1"/>
</dbReference>
<dbReference type="SFLD" id="SFLDG01136">
    <property type="entry name" value="C1.6:_Phosphoserine_Phosphatas"/>
    <property type="match status" value="1"/>
</dbReference>
<dbReference type="GO" id="GO:0046872">
    <property type="term" value="F:metal ion binding"/>
    <property type="evidence" value="ECO:0007669"/>
    <property type="project" value="UniProtKB-KW"/>
</dbReference>
<dbReference type="InterPro" id="IPR010023">
    <property type="entry name" value="KdsC_fam"/>
</dbReference>
<keyword evidence="5" id="KW-0378">Hydrolase</keyword>
<protein>
    <submittedName>
        <fullName evidence="8">3-deoxy-D-manno-octulosonate 8-phosphate phosphatase (KDO 8-P phosphatase)</fullName>
    </submittedName>
</protein>
<evidence type="ECO:0000256" key="5">
    <source>
        <dbReference type="ARBA" id="ARBA00022801"/>
    </source>
</evidence>
<dbReference type="Gene3D" id="3.40.50.1000">
    <property type="entry name" value="HAD superfamily/HAD-like"/>
    <property type="match status" value="1"/>
</dbReference>
<dbReference type="PANTHER" id="PTHR21485:SF3">
    <property type="entry name" value="N-ACYLNEURAMINATE CYTIDYLYLTRANSFERASE"/>
    <property type="match status" value="1"/>
</dbReference>
<evidence type="ECO:0000256" key="7">
    <source>
        <dbReference type="PIRSR" id="PIRSR006118-2"/>
    </source>
</evidence>
<dbReference type="Proteomes" id="UP000199024">
    <property type="component" value="Unassembled WGS sequence"/>
</dbReference>
<feature type="binding site" evidence="7">
    <location>
        <position position="24"/>
    </location>
    <ligand>
        <name>Mg(2+)</name>
        <dbReference type="ChEBI" id="CHEBI:18420"/>
    </ligand>
</feature>
<dbReference type="GO" id="GO:0008781">
    <property type="term" value="F:N-acylneuraminate cytidylyltransferase activity"/>
    <property type="evidence" value="ECO:0007669"/>
    <property type="project" value="TreeGrafter"/>
</dbReference>
<comment type="subunit">
    <text evidence="3">Homotetramer.</text>
</comment>
<dbReference type="SFLD" id="SFLDS00003">
    <property type="entry name" value="Haloacid_Dehalogenase"/>
    <property type="match status" value="1"/>
</dbReference>
<feature type="binding site" evidence="7">
    <location>
        <position position="121"/>
    </location>
    <ligand>
        <name>Mg(2+)</name>
        <dbReference type="ChEBI" id="CHEBI:18420"/>
    </ligand>
</feature>
<dbReference type="EMBL" id="FOZL01000002">
    <property type="protein sequence ID" value="SFS20950.1"/>
    <property type="molecule type" value="Genomic_DNA"/>
</dbReference>
<organism evidence="8 9">
    <name type="scientific">Granulicella pectinivorans</name>
    <dbReference type="NCBI Taxonomy" id="474950"/>
    <lineage>
        <taxon>Bacteria</taxon>
        <taxon>Pseudomonadati</taxon>
        <taxon>Acidobacteriota</taxon>
        <taxon>Terriglobia</taxon>
        <taxon>Terriglobales</taxon>
        <taxon>Acidobacteriaceae</taxon>
        <taxon>Granulicella</taxon>
    </lineage>
</organism>
<dbReference type="GO" id="GO:0016788">
    <property type="term" value="F:hydrolase activity, acting on ester bonds"/>
    <property type="evidence" value="ECO:0007669"/>
    <property type="project" value="InterPro"/>
</dbReference>
<comment type="similarity">
    <text evidence="2">Belongs to the KdsC family.</text>
</comment>
<accession>A0A1I6MZ24</accession>
<keyword evidence="6 7" id="KW-0460">Magnesium</keyword>
<dbReference type="PANTHER" id="PTHR21485">
    <property type="entry name" value="HAD SUPERFAMILY MEMBERS CMAS AND KDSC"/>
    <property type="match status" value="1"/>
</dbReference>
<proteinExistence type="inferred from homology"/>
<feature type="binding site" evidence="7">
    <location>
        <position position="26"/>
    </location>
    <ligand>
        <name>substrate</name>
    </ligand>
</feature>
<comment type="cofactor">
    <cofactor evidence="1 7">
        <name>Mg(2+)</name>
        <dbReference type="ChEBI" id="CHEBI:18420"/>
    </cofactor>
</comment>
<sequence>MNTEAAAFDDAIVRARKIRVLIFDVDGVLTDGQIFVAPGPDGHGIETKGFAAHDGLGISLARLGGLRVGIITKRNSQTVAIRARDLKLEFVYQGQAHKMHAINEILAKAEINLDQLAYVGDDIIDLPVMKVCGLAIATANARPQIKNISHFITTNPGGFGAGRDAIDFILEAQGTLERTISDYLDEENAAAAAADVGQGGM</sequence>
<dbReference type="OrthoDB" id="9805604at2"/>
<dbReference type="InterPro" id="IPR050793">
    <property type="entry name" value="CMP-NeuNAc_synthase"/>
</dbReference>
<name>A0A1I6MZ24_9BACT</name>
<dbReference type="RefSeq" id="WP_089843018.1">
    <property type="nucleotide sequence ID" value="NZ_FOZL01000002.1"/>
</dbReference>
<dbReference type="PIRSF" id="PIRSF006118">
    <property type="entry name" value="KDO8-P_Ptase"/>
    <property type="match status" value="1"/>
</dbReference>
<keyword evidence="4 7" id="KW-0479">Metal-binding</keyword>
<dbReference type="InterPro" id="IPR036412">
    <property type="entry name" value="HAD-like_sf"/>
</dbReference>
<dbReference type="SUPFAM" id="SSF56784">
    <property type="entry name" value="HAD-like"/>
    <property type="match status" value="1"/>
</dbReference>
<dbReference type="AlphaFoldDB" id="A0A1I6MZ24"/>
<dbReference type="InterPro" id="IPR023214">
    <property type="entry name" value="HAD_sf"/>
</dbReference>
<reference evidence="8 9" key="1">
    <citation type="submission" date="2016-10" db="EMBL/GenBank/DDBJ databases">
        <authorList>
            <person name="de Groot N.N."/>
        </authorList>
    </citation>
    <scope>NUCLEOTIDE SEQUENCE [LARGE SCALE GENOMIC DNA]</scope>
    <source>
        <strain evidence="8 9">DSM 21001</strain>
    </source>
</reference>
<gene>
    <name evidence="8" type="ORF">SAMN05421771_3968</name>
</gene>
<dbReference type="FunFam" id="3.40.50.1000:FF:000029">
    <property type="entry name" value="3-deoxy-D-manno-octulosonate 8-phosphate phosphatase KdsC"/>
    <property type="match status" value="1"/>
</dbReference>
<evidence type="ECO:0000313" key="9">
    <source>
        <dbReference type="Proteomes" id="UP000199024"/>
    </source>
</evidence>
<keyword evidence="9" id="KW-1185">Reference proteome</keyword>
<dbReference type="STRING" id="474950.SAMN05421771_3968"/>
<evidence type="ECO:0000256" key="4">
    <source>
        <dbReference type="ARBA" id="ARBA00022723"/>
    </source>
</evidence>
<evidence type="ECO:0000256" key="3">
    <source>
        <dbReference type="ARBA" id="ARBA00011881"/>
    </source>
</evidence>
<dbReference type="SFLD" id="SFLDG01138">
    <property type="entry name" value="C1.6.2:_Deoxy-d-mannose-octulo"/>
    <property type="match status" value="1"/>
</dbReference>
<evidence type="ECO:0000256" key="2">
    <source>
        <dbReference type="ARBA" id="ARBA00005893"/>
    </source>
</evidence>
<evidence type="ECO:0000256" key="6">
    <source>
        <dbReference type="ARBA" id="ARBA00022842"/>
    </source>
</evidence>